<dbReference type="Proteomes" id="UP000239772">
    <property type="component" value="Unassembled WGS sequence"/>
</dbReference>
<proteinExistence type="predicted"/>
<feature type="region of interest" description="Disordered" evidence="1">
    <location>
        <begin position="1"/>
        <end position="90"/>
    </location>
</feature>
<evidence type="ECO:0000313" key="2">
    <source>
        <dbReference type="EMBL" id="PSC02545.1"/>
    </source>
</evidence>
<evidence type="ECO:0000256" key="1">
    <source>
        <dbReference type="SAM" id="MobiDB-lite"/>
    </source>
</evidence>
<dbReference type="EMBL" id="PVZS01000050">
    <property type="protein sequence ID" value="PSC02545.1"/>
    <property type="molecule type" value="Genomic_DNA"/>
</dbReference>
<feature type="compositionally biased region" description="Basic and acidic residues" evidence="1">
    <location>
        <begin position="1"/>
        <end position="20"/>
    </location>
</feature>
<protein>
    <submittedName>
        <fullName evidence="2">Uncharacterized protein</fullName>
    </submittedName>
</protein>
<keyword evidence="3" id="KW-1185">Reference proteome</keyword>
<dbReference type="RefSeq" id="WP_106340615.1">
    <property type="nucleotide sequence ID" value="NZ_PVZS01000050.1"/>
</dbReference>
<feature type="compositionally biased region" description="Basic and acidic residues" evidence="1">
    <location>
        <begin position="44"/>
        <end position="53"/>
    </location>
</feature>
<reference evidence="3" key="1">
    <citation type="submission" date="2018-03" db="EMBL/GenBank/DDBJ databases">
        <authorList>
            <person name="Sun L."/>
            <person name="Liu H."/>
            <person name="Chen W."/>
            <person name="Huang K."/>
            <person name="Liu W."/>
            <person name="Gao X."/>
        </authorList>
    </citation>
    <scope>NUCLEOTIDE SEQUENCE [LARGE SCALE GENOMIC DNA]</scope>
    <source>
        <strain evidence="3">SH9</strain>
    </source>
</reference>
<feature type="compositionally biased region" description="Polar residues" evidence="1">
    <location>
        <begin position="23"/>
        <end position="33"/>
    </location>
</feature>
<accession>A0A2T1HLL5</accession>
<organism evidence="2 3">
    <name type="scientific">Alsobacter soli</name>
    <dbReference type="NCBI Taxonomy" id="2109933"/>
    <lineage>
        <taxon>Bacteria</taxon>
        <taxon>Pseudomonadati</taxon>
        <taxon>Pseudomonadota</taxon>
        <taxon>Alphaproteobacteria</taxon>
        <taxon>Hyphomicrobiales</taxon>
        <taxon>Alsobacteraceae</taxon>
        <taxon>Alsobacter</taxon>
    </lineage>
</organism>
<evidence type="ECO:0000313" key="3">
    <source>
        <dbReference type="Proteomes" id="UP000239772"/>
    </source>
</evidence>
<comment type="caution">
    <text evidence="2">The sequence shown here is derived from an EMBL/GenBank/DDBJ whole genome shotgun (WGS) entry which is preliminary data.</text>
</comment>
<name>A0A2T1HLL5_9HYPH</name>
<sequence>MTVRDHNNRSEKQKGHEPVLQKEANSNPASQGHQGFRGATQDRSGADERHDGQSRQNGGGDRAGGAPRVQHQGGHPSHHDGGPGQHNSKR</sequence>
<dbReference type="AlphaFoldDB" id="A0A2T1HLL5"/>
<gene>
    <name evidence="2" type="ORF">SLNSH_23525</name>
</gene>